<name>B0NUZ1_BACSE</name>
<reference evidence="1 2" key="2">
    <citation type="submission" date="2007-11" db="EMBL/GenBank/DDBJ databases">
        <authorList>
            <person name="Fulton L."/>
            <person name="Clifton S."/>
            <person name="Fulton B."/>
            <person name="Xu J."/>
            <person name="Minx P."/>
            <person name="Pepin K.H."/>
            <person name="Johnson M."/>
            <person name="Thiruvilangam P."/>
            <person name="Bhonagiri V."/>
            <person name="Nash W.E."/>
            <person name="Mardis E.R."/>
            <person name="Wilson R.K."/>
        </authorList>
    </citation>
    <scope>NUCLEOTIDE SEQUENCE [LARGE SCALE GENOMIC DNA]</scope>
    <source>
        <strain evidence="1 2">ATCC 43183</strain>
    </source>
</reference>
<organism evidence="1 2">
    <name type="scientific">Bacteroides stercoris ATCC 43183</name>
    <dbReference type="NCBI Taxonomy" id="449673"/>
    <lineage>
        <taxon>Bacteria</taxon>
        <taxon>Pseudomonadati</taxon>
        <taxon>Bacteroidota</taxon>
        <taxon>Bacteroidia</taxon>
        <taxon>Bacteroidales</taxon>
        <taxon>Bacteroidaceae</taxon>
        <taxon>Bacteroides</taxon>
    </lineage>
</organism>
<reference evidence="1 2" key="1">
    <citation type="submission" date="2007-11" db="EMBL/GenBank/DDBJ databases">
        <title>Draft genome sequence of Bacteroides stercoris(ATCC 43183).</title>
        <authorList>
            <person name="Sudarsanam P."/>
            <person name="Ley R."/>
            <person name="Guruge J."/>
            <person name="Turnbaugh P.J."/>
            <person name="Mahowald M."/>
            <person name="Liep D."/>
            <person name="Gordon J."/>
        </authorList>
    </citation>
    <scope>NUCLEOTIDE SEQUENCE [LARGE SCALE GENOMIC DNA]</scope>
    <source>
        <strain evidence="1 2">ATCC 43183</strain>
    </source>
</reference>
<dbReference type="AlphaFoldDB" id="B0NUZ1"/>
<dbReference type="HOGENOM" id="CLU_2987181_0_0_10"/>
<protein>
    <submittedName>
        <fullName evidence="1">Uncharacterized protein</fullName>
    </submittedName>
</protein>
<gene>
    <name evidence="1" type="ORF">BACSTE_03328</name>
</gene>
<sequence length="57" mass="6246">MRIENGELRNAAQSLFLFLLNGSLCRRSAQLYAGCLHSAMQDICTGLCRMPAQASTI</sequence>
<evidence type="ECO:0000313" key="2">
    <source>
        <dbReference type="Proteomes" id="UP000004713"/>
    </source>
</evidence>
<dbReference type="Proteomes" id="UP000004713">
    <property type="component" value="Unassembled WGS sequence"/>
</dbReference>
<comment type="caution">
    <text evidence="1">The sequence shown here is derived from an EMBL/GenBank/DDBJ whole genome shotgun (WGS) entry which is preliminary data.</text>
</comment>
<dbReference type="EMBL" id="ABFZ02000022">
    <property type="protein sequence ID" value="EDS14184.1"/>
    <property type="molecule type" value="Genomic_DNA"/>
</dbReference>
<accession>B0NUZ1</accession>
<evidence type="ECO:0000313" key="1">
    <source>
        <dbReference type="EMBL" id="EDS14184.1"/>
    </source>
</evidence>
<proteinExistence type="predicted"/>